<keyword evidence="3" id="KW-0540">Nuclease</keyword>
<comment type="caution">
    <text evidence="3">The sequence shown here is derived from an EMBL/GenBank/DDBJ whole genome shotgun (WGS) entry which is preliminary data.</text>
</comment>
<feature type="compositionally biased region" description="Low complexity" evidence="1">
    <location>
        <begin position="280"/>
        <end position="311"/>
    </location>
</feature>
<keyword evidence="3" id="KW-0378">Hydrolase</keyword>
<feature type="region of interest" description="Disordered" evidence="1">
    <location>
        <begin position="269"/>
        <end position="315"/>
    </location>
</feature>
<protein>
    <submittedName>
        <fullName evidence="3">DNA/RNA non-specific endonuclease</fullName>
    </submittedName>
</protein>
<feature type="domain" description="Type VII secretion system protein EssD-like" evidence="2">
    <location>
        <begin position="183"/>
        <end position="257"/>
    </location>
</feature>
<organism evidence="3 4">
    <name type="scientific">Peribacillus faecalis</name>
    <dbReference type="NCBI Taxonomy" id="2772559"/>
    <lineage>
        <taxon>Bacteria</taxon>
        <taxon>Bacillati</taxon>
        <taxon>Bacillota</taxon>
        <taxon>Bacilli</taxon>
        <taxon>Bacillales</taxon>
        <taxon>Bacillaceae</taxon>
        <taxon>Peribacillus</taxon>
    </lineage>
</organism>
<dbReference type="GO" id="GO:0004519">
    <property type="term" value="F:endonuclease activity"/>
    <property type="evidence" value="ECO:0007669"/>
    <property type="project" value="UniProtKB-KW"/>
</dbReference>
<evidence type="ECO:0000256" key="1">
    <source>
        <dbReference type="SAM" id="MobiDB-lite"/>
    </source>
</evidence>
<keyword evidence="4" id="KW-1185">Reference proteome</keyword>
<dbReference type="Pfam" id="PF13930">
    <property type="entry name" value="Endonuclea_NS_2"/>
    <property type="match status" value="1"/>
</dbReference>
<feature type="compositionally biased region" description="Basic and acidic residues" evidence="1">
    <location>
        <begin position="21"/>
        <end position="99"/>
    </location>
</feature>
<accession>A0A927CYP3</accession>
<evidence type="ECO:0000313" key="4">
    <source>
        <dbReference type="Proteomes" id="UP000602076"/>
    </source>
</evidence>
<dbReference type="EMBL" id="JACXSI010000055">
    <property type="protein sequence ID" value="MBD3110148.1"/>
    <property type="molecule type" value="Genomic_DNA"/>
</dbReference>
<proteinExistence type="predicted"/>
<gene>
    <name evidence="3" type="ORF">IEO70_17585</name>
</gene>
<feature type="region of interest" description="Disordered" evidence="1">
    <location>
        <begin position="1"/>
        <end position="101"/>
    </location>
</feature>
<sequence>MILIGVTAPPAEESTDSSEQVEQKSEEAGAAKAKAEEEAKAKEEAEAKAKAEEEAKAKEEAEAKAKAEEEAKAKEEAEAKAKAEEEAKAKAEEEKEAAQKTETQFSGYKLIEVDGGDTSGYRQAKVVVDIGFGDREYWAFTNEYGQLVRVIADKIILQDDNSEPVNSSGRYYSDEAKVPGVESDSLDEGHIIADSLGGVSNAYNITPQNSTLNRHGDQAYMEKVIRDAGGATNFEAIITYPNTETQVPSHYQYTYTINGNEIVDSFDNVNPDEVNESLGLTESEPSSSTDSNANSSTDSSAGSSEGGDLSSVDADGNGIVTIKEAKDAGYSMPITSDHWLYQYMRDNDGDGMVGE</sequence>
<dbReference type="Proteomes" id="UP000602076">
    <property type="component" value="Unassembled WGS sequence"/>
</dbReference>
<name>A0A927CYP3_9BACI</name>
<evidence type="ECO:0000313" key="3">
    <source>
        <dbReference type="EMBL" id="MBD3110148.1"/>
    </source>
</evidence>
<evidence type="ECO:0000259" key="2">
    <source>
        <dbReference type="Pfam" id="PF13930"/>
    </source>
</evidence>
<keyword evidence="3" id="KW-0255">Endonuclease</keyword>
<reference evidence="3" key="1">
    <citation type="submission" date="2020-09" db="EMBL/GenBank/DDBJ databases">
        <title>Bacillus faecalis sp. nov., a moderately halophilic bacterium isolated from cow faeces.</title>
        <authorList>
            <person name="Jiang L."/>
            <person name="Lee J."/>
        </authorList>
    </citation>
    <scope>NUCLEOTIDE SEQUENCE</scope>
    <source>
        <strain evidence="3">AGMB 02131</strain>
    </source>
</reference>
<dbReference type="AlphaFoldDB" id="A0A927CYP3"/>
<dbReference type="InterPro" id="IPR044927">
    <property type="entry name" value="Endonuclea_NS_2"/>
</dbReference>